<dbReference type="InterPro" id="IPR050194">
    <property type="entry name" value="Glycosyltransferase_grp1"/>
</dbReference>
<dbReference type="InterPro" id="IPR001296">
    <property type="entry name" value="Glyco_trans_1"/>
</dbReference>
<protein>
    <submittedName>
        <fullName evidence="4">Uncharacterized protein</fullName>
    </submittedName>
</protein>
<proteinExistence type="predicted"/>
<reference evidence="4 5" key="1">
    <citation type="journal article" date="2016" name="Nat. Commun.">
        <title>Thousands of microbial genomes shed light on interconnected biogeochemical processes in an aquifer system.</title>
        <authorList>
            <person name="Anantharaman K."/>
            <person name="Brown C.T."/>
            <person name="Hug L.A."/>
            <person name="Sharon I."/>
            <person name="Castelle C.J."/>
            <person name="Probst A.J."/>
            <person name="Thomas B.C."/>
            <person name="Singh A."/>
            <person name="Wilkins M.J."/>
            <person name="Karaoz U."/>
            <person name="Brodie E.L."/>
            <person name="Williams K.H."/>
            <person name="Hubbard S.S."/>
            <person name="Banfield J.F."/>
        </authorList>
    </citation>
    <scope>NUCLEOTIDE SEQUENCE [LARGE SCALE GENOMIC DNA]</scope>
</reference>
<dbReference type="SUPFAM" id="SSF53756">
    <property type="entry name" value="UDP-Glycosyltransferase/glycogen phosphorylase"/>
    <property type="match status" value="1"/>
</dbReference>
<evidence type="ECO:0000259" key="3">
    <source>
        <dbReference type="Pfam" id="PF13439"/>
    </source>
</evidence>
<gene>
    <name evidence="4" type="ORF">A2519_12920</name>
</gene>
<dbReference type="InterPro" id="IPR028098">
    <property type="entry name" value="Glyco_trans_4-like_N"/>
</dbReference>
<dbReference type="PANTHER" id="PTHR45947">
    <property type="entry name" value="SULFOQUINOVOSYL TRANSFERASE SQD2"/>
    <property type="match status" value="1"/>
</dbReference>
<keyword evidence="1" id="KW-0812">Transmembrane</keyword>
<evidence type="ECO:0000259" key="2">
    <source>
        <dbReference type="Pfam" id="PF00534"/>
    </source>
</evidence>
<dbReference type="Proteomes" id="UP000179243">
    <property type="component" value="Unassembled WGS sequence"/>
</dbReference>
<dbReference type="Gene3D" id="3.40.50.2000">
    <property type="entry name" value="Glycogen Phosphorylase B"/>
    <property type="match status" value="2"/>
</dbReference>
<name>A0A1F7F3Q1_UNCRA</name>
<dbReference type="AlphaFoldDB" id="A0A1F7F3Q1"/>
<evidence type="ECO:0000256" key="1">
    <source>
        <dbReference type="SAM" id="Phobius"/>
    </source>
</evidence>
<feature type="domain" description="Glycosyltransferase subfamily 4-like N-terminal" evidence="3">
    <location>
        <begin position="26"/>
        <end position="184"/>
    </location>
</feature>
<dbReference type="GO" id="GO:0016758">
    <property type="term" value="F:hexosyltransferase activity"/>
    <property type="evidence" value="ECO:0007669"/>
    <property type="project" value="TreeGrafter"/>
</dbReference>
<dbReference type="Pfam" id="PF00534">
    <property type="entry name" value="Glycos_transf_1"/>
    <property type="match status" value="1"/>
</dbReference>
<dbReference type="EMBL" id="MFYX01000127">
    <property type="protein sequence ID" value="OGK01300.1"/>
    <property type="molecule type" value="Genomic_DNA"/>
</dbReference>
<evidence type="ECO:0000313" key="4">
    <source>
        <dbReference type="EMBL" id="OGK01300.1"/>
    </source>
</evidence>
<comment type="caution">
    <text evidence="4">The sequence shown here is derived from an EMBL/GenBank/DDBJ whole genome shotgun (WGS) entry which is preliminary data.</text>
</comment>
<dbReference type="PANTHER" id="PTHR45947:SF3">
    <property type="entry name" value="SULFOQUINOVOSYL TRANSFERASE SQD2"/>
    <property type="match status" value="1"/>
</dbReference>
<keyword evidence="1" id="KW-0472">Membrane</keyword>
<dbReference type="CDD" id="cd03801">
    <property type="entry name" value="GT4_PimA-like"/>
    <property type="match status" value="1"/>
</dbReference>
<sequence>MLFNRPKFDKNRPILVFALNFYPQRGGIQTYSYELCAHLHRMGYSVLVLARSYEGDEAFDANQPFKIRRMRGCGIRFLRIVPMVFYFLYAIIRHRVQLVHCVNWIPCGYIARRFAAYLRYAYVVSCHGSEITRNRTGLKGHLLRSTLQKASWIIAGSGFTRTVINGLGILCTPVSVINYGVNSDFFRPGLDAEFLKVKYGTRGKLMLLTVAELRPRKGVDKVLQAMALLEDRKRDIIYVVAGEGPDQQRLEGLAAGLGLADQVFFTGFLSDKDLKYHYAACDLFIMPNRDEKDDVEGFGIAFIEAGASGKPVVAGNSGGAADAVAHGKTGFLVNPCSEKEIAEKVLYFLNNPDIGRSMGKSGRKRAESLFSWNIQIRKTEMVYEKLFPGRSSAKPILYH</sequence>
<feature type="transmembrane region" description="Helical" evidence="1">
    <location>
        <begin position="73"/>
        <end position="92"/>
    </location>
</feature>
<feature type="domain" description="Glycosyl transferase family 1" evidence="2">
    <location>
        <begin position="199"/>
        <end position="365"/>
    </location>
</feature>
<evidence type="ECO:0000313" key="5">
    <source>
        <dbReference type="Proteomes" id="UP000179243"/>
    </source>
</evidence>
<organism evidence="4 5">
    <name type="scientific">Candidatus Raymondbacteria bacterium RIFOXYD12_FULL_49_13</name>
    <dbReference type="NCBI Taxonomy" id="1817890"/>
    <lineage>
        <taxon>Bacteria</taxon>
        <taxon>Raymondiibacteriota</taxon>
    </lineage>
</organism>
<accession>A0A1F7F3Q1</accession>
<dbReference type="Pfam" id="PF13439">
    <property type="entry name" value="Glyco_transf_4"/>
    <property type="match status" value="1"/>
</dbReference>
<keyword evidence="1" id="KW-1133">Transmembrane helix</keyword>